<feature type="transmembrane region" description="Helical" evidence="7">
    <location>
        <begin position="168"/>
        <end position="188"/>
    </location>
</feature>
<dbReference type="KEGG" id="haei:MUN82_02635"/>
<evidence type="ECO:0000313" key="10">
    <source>
        <dbReference type="Proteomes" id="UP000829925"/>
    </source>
</evidence>
<feature type="transmembrane region" description="Helical" evidence="7">
    <location>
        <begin position="140"/>
        <end position="161"/>
    </location>
</feature>
<dbReference type="PANTHER" id="PTHR14969">
    <property type="entry name" value="SPHINGOSINE-1-PHOSPHATE PHOSPHOHYDROLASE"/>
    <property type="match status" value="1"/>
</dbReference>
<protein>
    <submittedName>
        <fullName evidence="9">Phosphatase PAP2 family protein</fullName>
    </submittedName>
</protein>
<feature type="transmembrane region" description="Helical" evidence="7">
    <location>
        <begin position="12"/>
        <end position="37"/>
    </location>
</feature>
<dbReference type="Gene3D" id="1.20.144.10">
    <property type="entry name" value="Phosphatidic acid phosphatase type 2/haloperoxidase"/>
    <property type="match status" value="2"/>
</dbReference>
<evidence type="ECO:0000259" key="8">
    <source>
        <dbReference type="SMART" id="SM00014"/>
    </source>
</evidence>
<feature type="transmembrane region" description="Helical" evidence="7">
    <location>
        <begin position="103"/>
        <end position="120"/>
    </location>
</feature>
<dbReference type="AlphaFoldDB" id="A0A8T9SV98"/>
<feature type="transmembrane region" description="Helical" evidence="7">
    <location>
        <begin position="194"/>
        <end position="212"/>
    </location>
</feature>
<organism evidence="9 10">
    <name type="scientific">Hymenobacter aerilatus</name>
    <dbReference type="NCBI Taxonomy" id="2932251"/>
    <lineage>
        <taxon>Bacteria</taxon>
        <taxon>Pseudomonadati</taxon>
        <taxon>Bacteroidota</taxon>
        <taxon>Cytophagia</taxon>
        <taxon>Cytophagales</taxon>
        <taxon>Hymenobacteraceae</taxon>
        <taxon>Hymenobacter</taxon>
    </lineage>
</organism>
<dbReference type="PANTHER" id="PTHR14969:SF62">
    <property type="entry name" value="DECAPRENYLPHOSPHORYL-5-PHOSPHORIBOSE PHOSPHATASE RV3807C-RELATED"/>
    <property type="match status" value="1"/>
</dbReference>
<keyword evidence="5 7" id="KW-1133">Transmembrane helix</keyword>
<keyword evidence="10" id="KW-1185">Reference proteome</keyword>
<reference evidence="9 10" key="1">
    <citation type="submission" date="2022-04" db="EMBL/GenBank/DDBJ databases">
        <title>Hymenobacter sp. isolated from the air.</title>
        <authorList>
            <person name="Won M."/>
            <person name="Lee C.-M."/>
            <person name="Woen H.-Y."/>
            <person name="Kwon S.-W."/>
        </authorList>
    </citation>
    <scope>NUCLEOTIDE SEQUENCE [LARGE SCALE GENOMIC DNA]</scope>
    <source>
        <strain evidence="10">5413 J-13</strain>
    </source>
</reference>
<dbReference type="Proteomes" id="UP000829925">
    <property type="component" value="Chromosome"/>
</dbReference>
<keyword evidence="6 7" id="KW-0472">Membrane</keyword>
<comment type="subcellular location">
    <subcellularLocation>
        <location evidence="1">Cell membrane</location>
        <topology evidence="1">Multi-pass membrane protein</topology>
    </subcellularLocation>
</comment>
<dbReference type="SMART" id="SM00014">
    <property type="entry name" value="acidPPc"/>
    <property type="match status" value="1"/>
</dbReference>
<sequence>MRKRLHERLAALAGLITLEVALAGLFFLGAFGVFFYLTRIVFIQRSAAFDDWAFAQLDAVRAAMPELTAWVRGITFFASLPFLVVAVLLIPSFLLWRQRRREALIVFLAVAGATVLNQLLKLHFQRTRPSSALIPQPGLSFPSGHAMIGSSLYAALAWLAWRHGQRGIAVGLLVWAALIGLTRVYLHVHYATDVTAGFAAGIIWMLLLRTMLRWRRRPG</sequence>
<evidence type="ECO:0000256" key="4">
    <source>
        <dbReference type="ARBA" id="ARBA00022801"/>
    </source>
</evidence>
<dbReference type="GO" id="GO:0016787">
    <property type="term" value="F:hydrolase activity"/>
    <property type="evidence" value="ECO:0007669"/>
    <property type="project" value="UniProtKB-KW"/>
</dbReference>
<evidence type="ECO:0000256" key="2">
    <source>
        <dbReference type="ARBA" id="ARBA00022475"/>
    </source>
</evidence>
<evidence type="ECO:0000256" key="3">
    <source>
        <dbReference type="ARBA" id="ARBA00022692"/>
    </source>
</evidence>
<gene>
    <name evidence="9" type="ORF">MUN82_02635</name>
</gene>
<dbReference type="CDD" id="cd03392">
    <property type="entry name" value="PAP2_like_2"/>
    <property type="match status" value="1"/>
</dbReference>
<keyword evidence="2" id="KW-1003">Cell membrane</keyword>
<dbReference type="EMBL" id="CP095053">
    <property type="protein sequence ID" value="UOR06008.1"/>
    <property type="molecule type" value="Genomic_DNA"/>
</dbReference>
<evidence type="ECO:0000313" key="9">
    <source>
        <dbReference type="EMBL" id="UOR06008.1"/>
    </source>
</evidence>
<name>A0A8T9SV98_9BACT</name>
<dbReference type="GO" id="GO:0005886">
    <property type="term" value="C:plasma membrane"/>
    <property type="evidence" value="ECO:0007669"/>
    <property type="project" value="UniProtKB-SubCell"/>
</dbReference>
<evidence type="ECO:0000256" key="7">
    <source>
        <dbReference type="SAM" id="Phobius"/>
    </source>
</evidence>
<dbReference type="RefSeq" id="WP_245094767.1">
    <property type="nucleotide sequence ID" value="NZ_CP095053.1"/>
</dbReference>
<dbReference type="InterPro" id="IPR000326">
    <property type="entry name" value="PAP2/HPO"/>
</dbReference>
<proteinExistence type="predicted"/>
<keyword evidence="3 7" id="KW-0812">Transmembrane</keyword>
<dbReference type="Pfam" id="PF01569">
    <property type="entry name" value="PAP2"/>
    <property type="match status" value="1"/>
</dbReference>
<keyword evidence="4" id="KW-0378">Hydrolase</keyword>
<dbReference type="SUPFAM" id="SSF48317">
    <property type="entry name" value="Acid phosphatase/Vanadium-dependent haloperoxidase"/>
    <property type="match status" value="1"/>
</dbReference>
<evidence type="ECO:0000256" key="5">
    <source>
        <dbReference type="ARBA" id="ARBA00022989"/>
    </source>
</evidence>
<feature type="transmembrane region" description="Helical" evidence="7">
    <location>
        <begin position="74"/>
        <end position="96"/>
    </location>
</feature>
<evidence type="ECO:0000256" key="6">
    <source>
        <dbReference type="ARBA" id="ARBA00023136"/>
    </source>
</evidence>
<evidence type="ECO:0000256" key="1">
    <source>
        <dbReference type="ARBA" id="ARBA00004651"/>
    </source>
</evidence>
<feature type="domain" description="Phosphatidic acid phosphatase type 2/haloperoxidase" evidence="8">
    <location>
        <begin position="102"/>
        <end position="209"/>
    </location>
</feature>
<dbReference type="InterPro" id="IPR036938">
    <property type="entry name" value="PAP2/HPO_sf"/>
</dbReference>
<accession>A0A8T9SV98</accession>